<keyword evidence="8 10" id="KW-0482">Metalloprotease</keyword>
<proteinExistence type="inferred from homology"/>
<keyword evidence="4" id="KW-0732">Signal</keyword>
<dbReference type="GO" id="GO:0016020">
    <property type="term" value="C:membrane"/>
    <property type="evidence" value="ECO:0007669"/>
    <property type="project" value="InterPro"/>
</dbReference>
<keyword evidence="7" id="KW-0862">Zinc</keyword>
<dbReference type="AlphaFoldDB" id="A0A3B0ZWK3"/>
<dbReference type="Gene3D" id="1.25.40.10">
    <property type="entry name" value="Tetratricopeptide repeat domain"/>
    <property type="match status" value="1"/>
</dbReference>
<evidence type="ECO:0000256" key="1">
    <source>
        <dbReference type="ARBA" id="ARBA00001947"/>
    </source>
</evidence>
<dbReference type="SUPFAM" id="SSF48452">
    <property type="entry name" value="TPR-like"/>
    <property type="match status" value="1"/>
</dbReference>
<dbReference type="InterPro" id="IPR001915">
    <property type="entry name" value="Peptidase_M48"/>
</dbReference>
<dbReference type="Gene3D" id="3.30.2010.10">
    <property type="entry name" value="Metalloproteases ('zincins'), catalytic domain"/>
    <property type="match status" value="1"/>
</dbReference>
<dbReference type="PANTHER" id="PTHR22726">
    <property type="entry name" value="METALLOENDOPEPTIDASE OMA1"/>
    <property type="match status" value="1"/>
</dbReference>
<sequence>MKTKFLLSLIVIYISHLFNVANIAIAQQINLPDIGDSGAALVTLEEEERTGEAVLRNIRRAGGLIEDPILVDYINRLGHKLVAASVDKKTSFHFFIIDDSSINAFALPGGYIGVHYGLFLAMRNESELAAVLAHEIAHVTQRHHVRSYASSQYSNTQILAAVIAAIILGGSNPEVGEAAIATAIAGTTQNQINFTRSNEMESDRIGISLLTDAGFNPQSMADTFQILADSARLYGPQIPEFLLTHPVSSTRLADARNRAGDIQQIKRQAPELQYHLARSKLRVYTSSNLNDTLKAFQQNLKTGSYLNHKAEMYGYALILIKKENFTQATKIVDLLYKSNPNSIAFKLIQAQLKFKSGKPKMALAQLQKALEIYPLNPILTEYYVELLLKSKQAKRAKAILQTFLRSPAPNPRFYKLLSAVENSLNNTVGAHEALAQFYYDMGLTHSAIEQINIALKDKKIDFYTSSRLESRLKQLEQERLQLEQAASH</sequence>
<keyword evidence="3" id="KW-0479">Metal-binding</keyword>
<dbReference type="Pfam" id="PF14559">
    <property type="entry name" value="TPR_19"/>
    <property type="match status" value="1"/>
</dbReference>
<evidence type="ECO:0000256" key="3">
    <source>
        <dbReference type="ARBA" id="ARBA00022723"/>
    </source>
</evidence>
<keyword evidence="6" id="KW-0378">Hydrolase</keyword>
<evidence type="ECO:0000256" key="4">
    <source>
        <dbReference type="ARBA" id="ARBA00022729"/>
    </source>
</evidence>
<dbReference type="HAMAP" id="MF_00997">
    <property type="entry name" value="Protease_BepA"/>
    <property type="match status" value="1"/>
</dbReference>
<dbReference type="InterPro" id="IPR030873">
    <property type="entry name" value="Protease_BepA"/>
</dbReference>
<keyword evidence="2 10" id="KW-0645">Protease</keyword>
<dbReference type="GO" id="GO:0046872">
    <property type="term" value="F:metal ion binding"/>
    <property type="evidence" value="ECO:0007669"/>
    <property type="project" value="UniProtKB-KW"/>
</dbReference>
<evidence type="ECO:0000313" key="10">
    <source>
        <dbReference type="EMBL" id="VAW91802.1"/>
    </source>
</evidence>
<evidence type="ECO:0000259" key="9">
    <source>
        <dbReference type="Pfam" id="PF01435"/>
    </source>
</evidence>
<dbReference type="InterPro" id="IPR011990">
    <property type="entry name" value="TPR-like_helical_dom_sf"/>
</dbReference>
<dbReference type="Pfam" id="PF01435">
    <property type="entry name" value="Peptidase_M48"/>
    <property type="match status" value="1"/>
</dbReference>
<evidence type="ECO:0000256" key="2">
    <source>
        <dbReference type="ARBA" id="ARBA00022670"/>
    </source>
</evidence>
<evidence type="ECO:0000256" key="6">
    <source>
        <dbReference type="ARBA" id="ARBA00022801"/>
    </source>
</evidence>
<reference evidence="10" key="1">
    <citation type="submission" date="2018-06" db="EMBL/GenBank/DDBJ databases">
        <authorList>
            <person name="Zhirakovskaya E."/>
        </authorList>
    </citation>
    <scope>NUCLEOTIDE SEQUENCE</scope>
</reference>
<evidence type="ECO:0000256" key="5">
    <source>
        <dbReference type="ARBA" id="ARBA00022764"/>
    </source>
</evidence>
<dbReference type="CDD" id="cd07333">
    <property type="entry name" value="M48C_bepA_like"/>
    <property type="match status" value="1"/>
</dbReference>
<dbReference type="GO" id="GO:0051603">
    <property type="term" value="P:proteolysis involved in protein catabolic process"/>
    <property type="evidence" value="ECO:0007669"/>
    <property type="project" value="TreeGrafter"/>
</dbReference>
<comment type="cofactor">
    <cofactor evidence="1">
        <name>Zn(2+)</name>
        <dbReference type="ChEBI" id="CHEBI:29105"/>
    </cofactor>
</comment>
<protein>
    <submittedName>
        <fullName evidence="10">Exported zinc metalloprotease YfgC</fullName>
    </submittedName>
</protein>
<evidence type="ECO:0000256" key="8">
    <source>
        <dbReference type="ARBA" id="ARBA00023049"/>
    </source>
</evidence>
<dbReference type="PANTHER" id="PTHR22726:SF1">
    <property type="entry name" value="METALLOENDOPEPTIDASE OMA1, MITOCHONDRIAL"/>
    <property type="match status" value="1"/>
</dbReference>
<keyword evidence="5" id="KW-0574">Periplasm</keyword>
<gene>
    <name evidence="10" type="ORF">MNBD_GAMMA22-2821</name>
</gene>
<name>A0A3B0ZWK3_9ZZZZ</name>
<dbReference type="InterPro" id="IPR051156">
    <property type="entry name" value="Mito/Outer_Membr_Metalloprot"/>
</dbReference>
<feature type="domain" description="Peptidase M48" evidence="9">
    <location>
        <begin position="73"/>
        <end position="258"/>
    </location>
</feature>
<dbReference type="GO" id="GO:0004222">
    <property type="term" value="F:metalloendopeptidase activity"/>
    <property type="evidence" value="ECO:0007669"/>
    <property type="project" value="InterPro"/>
</dbReference>
<organism evidence="10">
    <name type="scientific">hydrothermal vent metagenome</name>
    <dbReference type="NCBI Taxonomy" id="652676"/>
    <lineage>
        <taxon>unclassified sequences</taxon>
        <taxon>metagenomes</taxon>
        <taxon>ecological metagenomes</taxon>
    </lineage>
</organism>
<dbReference type="EMBL" id="UOFS01000006">
    <property type="protein sequence ID" value="VAW91802.1"/>
    <property type="molecule type" value="Genomic_DNA"/>
</dbReference>
<evidence type="ECO:0000256" key="7">
    <source>
        <dbReference type="ARBA" id="ARBA00022833"/>
    </source>
</evidence>
<accession>A0A3B0ZWK3</accession>